<dbReference type="InterPro" id="IPR029024">
    <property type="entry name" value="TerB-like"/>
</dbReference>
<dbReference type="EMBL" id="CP089982">
    <property type="protein sequence ID" value="WXA92458.1"/>
    <property type="molecule type" value="Genomic_DNA"/>
</dbReference>
<name>A0ABZ2K142_9BACT</name>
<evidence type="ECO:0000313" key="4">
    <source>
        <dbReference type="EMBL" id="WXA92458.1"/>
    </source>
</evidence>
<evidence type="ECO:0000259" key="3">
    <source>
        <dbReference type="SMART" id="SM00978"/>
    </source>
</evidence>
<feature type="domain" description="Tim44-like" evidence="3">
    <location>
        <begin position="156"/>
        <end position="344"/>
    </location>
</feature>
<protein>
    <recommendedName>
        <fullName evidence="3">Tim44-like domain-containing protein</fullName>
    </recommendedName>
</protein>
<keyword evidence="2" id="KW-1133">Transmembrane helix</keyword>
<dbReference type="SUPFAM" id="SSF158682">
    <property type="entry name" value="TerB-like"/>
    <property type="match status" value="1"/>
</dbReference>
<evidence type="ECO:0000256" key="2">
    <source>
        <dbReference type="SAM" id="Phobius"/>
    </source>
</evidence>
<keyword evidence="2" id="KW-0812">Transmembrane</keyword>
<dbReference type="RefSeq" id="WP_394843061.1">
    <property type="nucleotide sequence ID" value="NZ_CP089982.1"/>
</dbReference>
<dbReference type="InterPro" id="IPR032710">
    <property type="entry name" value="NTF2-like_dom_sf"/>
</dbReference>
<evidence type="ECO:0000313" key="5">
    <source>
        <dbReference type="Proteomes" id="UP001379533"/>
    </source>
</evidence>
<dbReference type="SMART" id="SM00978">
    <property type="entry name" value="Tim44"/>
    <property type="match status" value="1"/>
</dbReference>
<dbReference type="SUPFAM" id="SSF54427">
    <property type="entry name" value="NTF2-like"/>
    <property type="match status" value="1"/>
</dbReference>
<organism evidence="4 5">
    <name type="scientific">Pendulispora brunnea</name>
    <dbReference type="NCBI Taxonomy" id="2905690"/>
    <lineage>
        <taxon>Bacteria</taxon>
        <taxon>Pseudomonadati</taxon>
        <taxon>Myxococcota</taxon>
        <taxon>Myxococcia</taxon>
        <taxon>Myxococcales</taxon>
        <taxon>Sorangiineae</taxon>
        <taxon>Pendulisporaceae</taxon>
        <taxon>Pendulispora</taxon>
    </lineage>
</organism>
<dbReference type="Proteomes" id="UP001379533">
    <property type="component" value="Chromosome"/>
</dbReference>
<gene>
    <name evidence="4" type="ORF">LZC95_39165</name>
</gene>
<evidence type="ECO:0000256" key="1">
    <source>
        <dbReference type="SAM" id="MobiDB-lite"/>
    </source>
</evidence>
<dbReference type="CDD" id="cd07177">
    <property type="entry name" value="terB_like"/>
    <property type="match status" value="1"/>
</dbReference>
<dbReference type="InterPro" id="IPR007379">
    <property type="entry name" value="Tim44-like_dom"/>
</dbReference>
<sequence length="663" mass="71684">MLSIFRSVLRALRLFALAVCLIYVFSPVLASARPGGGGSYSGGSRSSGSSGGSRSSGSSGGSRSSGSTYSGGSRSSGSSSGSRSSGSTYSGGTTYSSGGYTSSGGSSDGGGFFVGFIVLLFLVGGIVLVWWLVARSTRNKRAAILDAQHEASSKPRNASVEKLLARDPQLTVESIIQRVQHMSVILREAWCAGDMKPARPFVSDGVFSRFQVQLELMRAEGKRNVMSDASILYTTVEAVDSRPPIDVVHVRFTAQARDRMVPVQSTPEQIAGALRGAPLEPYTEIWTLVRKQGAVTRLPPEQVGKGCPNCGAPLDLQAEMIKCKYCGALACSAEHDWVLSEITQLSEWYPESHGEVPGLVELRETDPLVSREVLEDRASYLFWKWIESARKRSPVPVRKCATAEFIQMRANVAPLANVSDVAIGAADCVLCDPGPENDFDHVYVKVYWSARFQPQQEPTPSQAIVKLTRRAGVHANFSMTSVICPNCGGPLTESDSPRCDFCGTEVAGGEQAWVLDAMLAPGDIRPRANHEQPLPEWLVPNIADPREREILFAQMAALMSQDGKLGKQEKKLLRVCSRRWVIPDETVAQVMSNPHAAQATPLVSASPQWFLAGLVSAALIDGKLDNQERAMLDRARTALALPAEELERQIQVLRQRLGMQPGS</sequence>
<feature type="region of interest" description="Disordered" evidence="1">
    <location>
        <begin position="39"/>
        <end position="90"/>
    </location>
</feature>
<dbReference type="Pfam" id="PF04280">
    <property type="entry name" value="Tim44"/>
    <property type="match status" value="1"/>
</dbReference>
<dbReference type="Gene3D" id="3.10.450.240">
    <property type="match status" value="1"/>
</dbReference>
<proteinExistence type="predicted"/>
<accession>A0ABZ2K142</accession>
<feature type="transmembrane region" description="Helical" evidence="2">
    <location>
        <begin position="112"/>
        <end position="133"/>
    </location>
</feature>
<feature type="compositionally biased region" description="Low complexity" evidence="1">
    <location>
        <begin position="42"/>
        <end position="90"/>
    </location>
</feature>
<reference evidence="4 5" key="1">
    <citation type="submission" date="2021-12" db="EMBL/GenBank/DDBJ databases">
        <title>Discovery of the Pendulisporaceae a myxobacterial family with distinct sporulation behavior and unique specialized metabolism.</title>
        <authorList>
            <person name="Garcia R."/>
            <person name="Popoff A."/>
            <person name="Bader C.D."/>
            <person name="Loehr J."/>
            <person name="Walesch S."/>
            <person name="Walt C."/>
            <person name="Boldt J."/>
            <person name="Bunk B."/>
            <person name="Haeckl F.J.F.P.J."/>
            <person name="Gunesch A.P."/>
            <person name="Birkelbach J."/>
            <person name="Nuebel U."/>
            <person name="Pietschmann T."/>
            <person name="Bach T."/>
            <person name="Mueller R."/>
        </authorList>
    </citation>
    <scope>NUCLEOTIDE SEQUENCE [LARGE SCALE GENOMIC DNA]</scope>
    <source>
        <strain evidence="4 5">MSr12523</strain>
    </source>
</reference>
<dbReference type="Gene3D" id="1.10.3680.10">
    <property type="entry name" value="TerB-like"/>
    <property type="match status" value="1"/>
</dbReference>
<keyword evidence="5" id="KW-1185">Reference proteome</keyword>
<keyword evidence="2" id="KW-0472">Membrane</keyword>